<comment type="caution">
    <text evidence="2">The sequence shown here is derived from an EMBL/GenBank/DDBJ whole genome shotgun (WGS) entry which is preliminary data.</text>
</comment>
<dbReference type="EMBL" id="JAIWYP010000004">
    <property type="protein sequence ID" value="KAH3842577.1"/>
    <property type="molecule type" value="Genomic_DNA"/>
</dbReference>
<keyword evidence="3" id="KW-1185">Reference proteome</keyword>
<name>A0A9D4KNP8_DREPO</name>
<keyword evidence="1" id="KW-1133">Transmembrane helix</keyword>
<evidence type="ECO:0000313" key="2">
    <source>
        <dbReference type="EMBL" id="KAH3842577.1"/>
    </source>
</evidence>
<dbReference type="AlphaFoldDB" id="A0A9D4KNP8"/>
<evidence type="ECO:0000313" key="3">
    <source>
        <dbReference type="Proteomes" id="UP000828390"/>
    </source>
</evidence>
<organism evidence="2 3">
    <name type="scientific">Dreissena polymorpha</name>
    <name type="common">Zebra mussel</name>
    <name type="synonym">Mytilus polymorpha</name>
    <dbReference type="NCBI Taxonomy" id="45954"/>
    <lineage>
        <taxon>Eukaryota</taxon>
        <taxon>Metazoa</taxon>
        <taxon>Spiralia</taxon>
        <taxon>Lophotrochozoa</taxon>
        <taxon>Mollusca</taxon>
        <taxon>Bivalvia</taxon>
        <taxon>Autobranchia</taxon>
        <taxon>Heteroconchia</taxon>
        <taxon>Euheterodonta</taxon>
        <taxon>Imparidentia</taxon>
        <taxon>Neoheterodontei</taxon>
        <taxon>Myida</taxon>
        <taxon>Dreissenoidea</taxon>
        <taxon>Dreissenidae</taxon>
        <taxon>Dreissena</taxon>
    </lineage>
</organism>
<gene>
    <name evidence="2" type="ORF">DPMN_116074</name>
</gene>
<keyword evidence="1" id="KW-0812">Transmembrane</keyword>
<reference evidence="2" key="1">
    <citation type="journal article" date="2019" name="bioRxiv">
        <title>The Genome of the Zebra Mussel, Dreissena polymorpha: A Resource for Invasive Species Research.</title>
        <authorList>
            <person name="McCartney M.A."/>
            <person name="Auch B."/>
            <person name="Kono T."/>
            <person name="Mallez S."/>
            <person name="Zhang Y."/>
            <person name="Obille A."/>
            <person name="Becker A."/>
            <person name="Abrahante J.E."/>
            <person name="Garbe J."/>
            <person name="Badalamenti J.P."/>
            <person name="Herman A."/>
            <person name="Mangelson H."/>
            <person name="Liachko I."/>
            <person name="Sullivan S."/>
            <person name="Sone E.D."/>
            <person name="Koren S."/>
            <person name="Silverstein K.A.T."/>
            <person name="Beckman K.B."/>
            <person name="Gohl D.M."/>
        </authorList>
    </citation>
    <scope>NUCLEOTIDE SEQUENCE</scope>
    <source>
        <strain evidence="2">Duluth1</strain>
        <tissue evidence="2">Whole animal</tissue>
    </source>
</reference>
<accession>A0A9D4KNP8</accession>
<proteinExistence type="predicted"/>
<protein>
    <submittedName>
        <fullName evidence="2">Uncharacterized protein</fullName>
    </submittedName>
</protein>
<sequence length="91" mass="10439">MPPILKPSMQMSNDTTAFCVRFFVAAFCYGLTNASNLKAFNADVQRHHCILCVLLCSCICYGLTNAYQGFRRQHFRDEFIVQVFILCKISF</sequence>
<reference evidence="2" key="2">
    <citation type="submission" date="2020-11" db="EMBL/GenBank/DDBJ databases">
        <authorList>
            <person name="McCartney M.A."/>
            <person name="Auch B."/>
            <person name="Kono T."/>
            <person name="Mallez S."/>
            <person name="Becker A."/>
            <person name="Gohl D.M."/>
            <person name="Silverstein K.A.T."/>
            <person name="Koren S."/>
            <person name="Bechman K.B."/>
            <person name="Herman A."/>
            <person name="Abrahante J.E."/>
            <person name="Garbe J."/>
        </authorList>
    </citation>
    <scope>NUCLEOTIDE SEQUENCE</scope>
    <source>
        <strain evidence="2">Duluth1</strain>
        <tissue evidence="2">Whole animal</tissue>
    </source>
</reference>
<keyword evidence="1" id="KW-0472">Membrane</keyword>
<feature type="transmembrane region" description="Helical" evidence="1">
    <location>
        <begin position="44"/>
        <end position="64"/>
    </location>
</feature>
<evidence type="ECO:0000256" key="1">
    <source>
        <dbReference type="SAM" id="Phobius"/>
    </source>
</evidence>
<dbReference type="Proteomes" id="UP000828390">
    <property type="component" value="Unassembled WGS sequence"/>
</dbReference>